<dbReference type="KEGG" id="bqy:MUS_0622"/>
<protein>
    <recommendedName>
        <fullName evidence="4">YjdJ family protein</fullName>
    </recommendedName>
</protein>
<dbReference type="AlphaFoldDB" id="I2C217"/>
<evidence type="ECO:0000256" key="1">
    <source>
        <dbReference type="SAM" id="Phobius"/>
    </source>
</evidence>
<dbReference type="PATRIC" id="fig|1126211.3.peg.602"/>
<evidence type="ECO:0008006" key="4">
    <source>
        <dbReference type="Google" id="ProtNLM"/>
    </source>
</evidence>
<evidence type="ECO:0000313" key="2">
    <source>
        <dbReference type="EMBL" id="AFJ60691.1"/>
    </source>
</evidence>
<keyword evidence="1" id="KW-0812">Transmembrane</keyword>
<proteinExistence type="predicted"/>
<accession>I2C217</accession>
<dbReference type="EMBL" id="CP003332">
    <property type="protein sequence ID" value="AFJ60691.1"/>
    <property type="molecule type" value="Genomic_DNA"/>
</dbReference>
<dbReference type="Proteomes" id="UP000002878">
    <property type="component" value="Chromosome"/>
</dbReference>
<dbReference type="InterPro" id="IPR025440">
    <property type="entry name" value="DUF4306"/>
</dbReference>
<reference evidence="2 3" key="1">
    <citation type="journal article" date="2012" name="J. Biotechnol.">
        <title>Genome sequence of the plant growth promoting strain Bacillus amyloliquefaciens subsp. plantarum B9601-Y2 and expression of mersacidin and other secondary metabolites.</title>
        <authorList>
            <person name="He P."/>
            <person name="Hao K."/>
            <person name="Blom J."/>
            <person name="Ruckert C."/>
            <person name="Vater J."/>
            <person name="Mao Z."/>
            <person name="Wu Y."/>
            <person name="Hou M."/>
            <person name="He P."/>
            <person name="He Y."/>
            <person name="Borriss R."/>
        </authorList>
    </citation>
    <scope>NUCLEOTIDE SEQUENCE [LARGE SCALE GENOMIC DNA]</scope>
    <source>
        <strain evidence="2">Y2</strain>
    </source>
</reference>
<name>I2C217_BACAY</name>
<keyword evidence="1" id="KW-0472">Membrane</keyword>
<evidence type="ECO:0000313" key="3">
    <source>
        <dbReference type="Proteomes" id="UP000002878"/>
    </source>
</evidence>
<organism evidence="2 3">
    <name type="scientific">Bacillus amyloliquefaciens (strain Y2)</name>
    <name type="common">Bacillus amyloliquefaciens subsp. plantarum (strain B9601-Y2)</name>
    <dbReference type="NCBI Taxonomy" id="1155777"/>
    <lineage>
        <taxon>Bacteria</taxon>
        <taxon>Bacillati</taxon>
        <taxon>Bacillota</taxon>
        <taxon>Bacilli</taxon>
        <taxon>Bacillales</taxon>
        <taxon>Bacillaceae</taxon>
        <taxon>Bacillus</taxon>
        <taxon>Bacillus amyloliquefaciens group</taxon>
    </lineage>
</organism>
<dbReference type="HOGENOM" id="CLU_176063_0_0_9"/>
<sequence length="115" mass="13408">MILNRGGMFFMKHVFLIVQCAFSVFCFLCLAAVNWYQGSELVSDSFDWNYTAKFSKLLNGTDTITSPEQISQLDFFVYAAKHYPLVSGLMIGLFVYFLFSLYLVIKNFRRHKWAE</sequence>
<dbReference type="Pfam" id="PF14154">
    <property type="entry name" value="DUF4306"/>
    <property type="match status" value="1"/>
</dbReference>
<feature type="transmembrane region" description="Helical" evidence="1">
    <location>
        <begin position="83"/>
        <end position="105"/>
    </location>
</feature>
<gene>
    <name evidence="2" type="ORF">MUS_0622</name>
</gene>
<keyword evidence="1" id="KW-1133">Transmembrane helix</keyword>